<accession>A0A081K8Y7</accession>
<keyword evidence="2" id="KW-0812">Transmembrane</keyword>
<gene>
    <name evidence="3" type="ORF">GV64_07545</name>
</gene>
<sequence length="256" mass="29005">MHPDSGKLRVIRHDPKRDQLIRILLLITIALLGGFAYWYGGNHAGHNLDQAKQQNMSLESKARVLQEENNELRQRLAILESASKMDREAVNNVRLLVKQLEEEKEQLHKELTFFKSILAPEDMSTGVRVAGFSLLKGDEPRQYRLRLVISQVARSNPFLKGTLSVSLLGETDGKAQAIPLQQLAGPDQVLTRLGFRYFQALPGDREYLDFNLPKGFEPAGIKIVVQITSGIRQSFEQIYQWDKELVADVRQEQSSG</sequence>
<dbReference type="AlphaFoldDB" id="A0A081K8Y7"/>
<proteinExistence type="predicted"/>
<dbReference type="eggNOG" id="ENOG5032TUN">
    <property type="taxonomic scope" value="Bacteria"/>
</dbReference>
<organism evidence="3 4">
    <name type="scientific">Endozoicomonas elysicola</name>
    <dbReference type="NCBI Taxonomy" id="305900"/>
    <lineage>
        <taxon>Bacteria</taxon>
        <taxon>Pseudomonadati</taxon>
        <taxon>Pseudomonadota</taxon>
        <taxon>Gammaproteobacteria</taxon>
        <taxon>Oceanospirillales</taxon>
        <taxon>Endozoicomonadaceae</taxon>
        <taxon>Endozoicomonas</taxon>
    </lineage>
</organism>
<evidence type="ECO:0000256" key="2">
    <source>
        <dbReference type="SAM" id="Phobius"/>
    </source>
</evidence>
<evidence type="ECO:0000313" key="3">
    <source>
        <dbReference type="EMBL" id="KEI70613.1"/>
    </source>
</evidence>
<dbReference type="InterPro" id="IPR046703">
    <property type="entry name" value="DUF6776"/>
</dbReference>
<feature type="coiled-coil region" evidence="1">
    <location>
        <begin position="48"/>
        <end position="117"/>
    </location>
</feature>
<keyword evidence="2" id="KW-1133">Transmembrane helix</keyword>
<name>A0A081K8Y7_9GAMM</name>
<dbReference type="RefSeq" id="WP_020580794.1">
    <property type="nucleotide sequence ID" value="NZ_JOJP01000001.1"/>
</dbReference>
<keyword evidence="2" id="KW-0472">Membrane</keyword>
<dbReference type="Pfam" id="PF20567">
    <property type="entry name" value="DUF6776"/>
    <property type="match status" value="1"/>
</dbReference>
<reference evidence="3 4" key="1">
    <citation type="submission" date="2014-06" db="EMBL/GenBank/DDBJ databases">
        <title>Whole Genome Sequences of Three Symbiotic Endozoicomonas Bacteria.</title>
        <authorList>
            <person name="Neave M.J."/>
            <person name="Apprill A."/>
            <person name="Voolstra C.R."/>
        </authorList>
    </citation>
    <scope>NUCLEOTIDE SEQUENCE [LARGE SCALE GENOMIC DNA]</scope>
    <source>
        <strain evidence="3 4">DSM 22380</strain>
    </source>
</reference>
<comment type="caution">
    <text evidence="3">The sequence shown here is derived from an EMBL/GenBank/DDBJ whole genome shotgun (WGS) entry which is preliminary data.</text>
</comment>
<dbReference type="STRING" id="305900.GV64_07545"/>
<feature type="transmembrane region" description="Helical" evidence="2">
    <location>
        <begin position="20"/>
        <end position="40"/>
    </location>
</feature>
<evidence type="ECO:0000256" key="1">
    <source>
        <dbReference type="SAM" id="Coils"/>
    </source>
</evidence>
<dbReference type="Proteomes" id="UP000027997">
    <property type="component" value="Unassembled WGS sequence"/>
</dbReference>
<protein>
    <submittedName>
        <fullName evidence="3">Uncharacterized protein</fullName>
    </submittedName>
</protein>
<keyword evidence="1" id="KW-0175">Coiled coil</keyword>
<keyword evidence="4" id="KW-1185">Reference proteome</keyword>
<evidence type="ECO:0000313" key="4">
    <source>
        <dbReference type="Proteomes" id="UP000027997"/>
    </source>
</evidence>
<dbReference type="EMBL" id="JOJP01000001">
    <property type="protein sequence ID" value="KEI70613.1"/>
    <property type="molecule type" value="Genomic_DNA"/>
</dbReference>